<dbReference type="Proteomes" id="UP000265955">
    <property type="component" value="Unassembled WGS sequence"/>
</dbReference>
<protein>
    <recommendedName>
        <fullName evidence="4">Transmembrane protein</fullName>
    </recommendedName>
</protein>
<keyword evidence="3" id="KW-1185">Reference proteome</keyword>
<dbReference type="AlphaFoldDB" id="A0A3A3FTJ6"/>
<gene>
    <name evidence="2" type="ORF">D3871_08730</name>
</gene>
<dbReference type="OrthoDB" id="5405464at2"/>
<evidence type="ECO:0000313" key="3">
    <source>
        <dbReference type="Proteomes" id="UP000265955"/>
    </source>
</evidence>
<keyword evidence="1" id="KW-1133">Transmembrane helix</keyword>
<dbReference type="RefSeq" id="WP_119768533.1">
    <property type="nucleotide sequence ID" value="NZ_QYUO01000001.1"/>
</dbReference>
<organism evidence="2 3">
    <name type="scientific">Noviherbaspirillum saxi</name>
    <dbReference type="NCBI Taxonomy" id="2320863"/>
    <lineage>
        <taxon>Bacteria</taxon>
        <taxon>Pseudomonadati</taxon>
        <taxon>Pseudomonadota</taxon>
        <taxon>Betaproteobacteria</taxon>
        <taxon>Burkholderiales</taxon>
        <taxon>Oxalobacteraceae</taxon>
        <taxon>Noviherbaspirillum</taxon>
    </lineage>
</organism>
<comment type="caution">
    <text evidence="2">The sequence shown here is derived from an EMBL/GenBank/DDBJ whole genome shotgun (WGS) entry which is preliminary data.</text>
</comment>
<keyword evidence="1" id="KW-0812">Transmembrane</keyword>
<keyword evidence="1" id="KW-0472">Membrane</keyword>
<evidence type="ECO:0000256" key="1">
    <source>
        <dbReference type="SAM" id="Phobius"/>
    </source>
</evidence>
<proteinExistence type="predicted"/>
<feature type="transmembrane region" description="Helical" evidence="1">
    <location>
        <begin position="20"/>
        <end position="46"/>
    </location>
</feature>
<sequence length="120" mass="14173">MTQELVFDSKLHATKNLAWWLYILHGLSFVFSLGAFSWIPLIINYVKKEDAAGTFVESHHRWQIRSFWWYLFWMVLGGILFLTIVGIPIAWLVWTGAWVWKAYRLIKGLLDLNDNKAMQI</sequence>
<evidence type="ECO:0000313" key="2">
    <source>
        <dbReference type="EMBL" id="RJF98584.1"/>
    </source>
</evidence>
<evidence type="ECO:0008006" key="4">
    <source>
        <dbReference type="Google" id="ProtNLM"/>
    </source>
</evidence>
<accession>A0A3A3FTJ6</accession>
<dbReference type="EMBL" id="QYUO01000001">
    <property type="protein sequence ID" value="RJF98584.1"/>
    <property type="molecule type" value="Genomic_DNA"/>
</dbReference>
<feature type="transmembrane region" description="Helical" evidence="1">
    <location>
        <begin position="67"/>
        <end position="94"/>
    </location>
</feature>
<name>A0A3A3FTJ6_9BURK</name>
<reference evidence="3" key="1">
    <citation type="submission" date="2018-09" db="EMBL/GenBank/DDBJ databases">
        <authorList>
            <person name="Zhu H."/>
        </authorList>
    </citation>
    <scope>NUCLEOTIDE SEQUENCE [LARGE SCALE GENOMIC DNA]</scope>
    <source>
        <strain evidence="3">K1R23-30</strain>
    </source>
</reference>